<dbReference type="Pfam" id="PF03358">
    <property type="entry name" value="FMN_red"/>
    <property type="match status" value="1"/>
</dbReference>
<dbReference type="InterPro" id="IPR005025">
    <property type="entry name" value="FMN_Rdtase-like_dom"/>
</dbReference>
<dbReference type="SUPFAM" id="SSF52218">
    <property type="entry name" value="Flavoproteins"/>
    <property type="match status" value="1"/>
</dbReference>
<proteinExistence type="predicted"/>
<sequence length="168" mass="18671">MEGSSKTFQYVKSAINNALKLVGDYEVKVNIYTAADLNIKFCRGCLNCFVNGICYMDNEDDMKIIKDKILSADIIILASPVYVHHISGDMKVFLDRLGYWCHLLRLAGKPGIAVATSGGNGLDLTYNYLYKVMSYLGIKVVGKFGIAPYKIDEEYLNSVENCSKVIAD</sequence>
<keyword evidence="1" id="KW-0285">Flavoprotein</keyword>
<dbReference type="Gene3D" id="3.40.50.360">
    <property type="match status" value="1"/>
</dbReference>
<evidence type="ECO:0000256" key="1">
    <source>
        <dbReference type="ARBA" id="ARBA00022630"/>
    </source>
</evidence>
<dbReference type="PANTHER" id="PTHR43278">
    <property type="entry name" value="NAD(P)H-DEPENDENT FMN-CONTAINING OXIDOREDUCTASE YWQN-RELATED"/>
    <property type="match status" value="1"/>
</dbReference>
<comment type="caution">
    <text evidence="4">The sequence shown here is derived from an EMBL/GenBank/DDBJ whole genome shotgun (WGS) entry which is preliminary data.</text>
</comment>
<dbReference type="EMBL" id="JAGGLL010000011">
    <property type="protein sequence ID" value="MBP2021972.1"/>
    <property type="molecule type" value="Genomic_DNA"/>
</dbReference>
<dbReference type="InterPro" id="IPR051796">
    <property type="entry name" value="ISF_SsuE-like"/>
</dbReference>
<protein>
    <submittedName>
        <fullName evidence="4">Multimeric flavodoxin WrbA</fullName>
    </submittedName>
</protein>
<organism evidence="4 5">
    <name type="scientific">Clostridium punense</name>
    <dbReference type="NCBI Taxonomy" id="1054297"/>
    <lineage>
        <taxon>Bacteria</taxon>
        <taxon>Bacillati</taxon>
        <taxon>Bacillota</taxon>
        <taxon>Clostridia</taxon>
        <taxon>Eubacteriales</taxon>
        <taxon>Clostridiaceae</taxon>
        <taxon>Clostridium</taxon>
    </lineage>
</organism>
<dbReference type="RefSeq" id="WP_021281424.1">
    <property type="nucleotide sequence ID" value="NZ_JAGGLL010000011.1"/>
</dbReference>
<evidence type="ECO:0000256" key="2">
    <source>
        <dbReference type="ARBA" id="ARBA00022643"/>
    </source>
</evidence>
<dbReference type="Proteomes" id="UP001519308">
    <property type="component" value="Unassembled WGS sequence"/>
</dbReference>
<accession>A0ABS4K2G5</accession>
<gene>
    <name evidence="4" type="ORF">J2Z44_001768</name>
</gene>
<dbReference type="InterPro" id="IPR029039">
    <property type="entry name" value="Flavoprotein-like_sf"/>
</dbReference>
<reference evidence="4 5" key="1">
    <citation type="submission" date="2021-03" db="EMBL/GenBank/DDBJ databases">
        <title>Genomic Encyclopedia of Type Strains, Phase IV (KMG-IV): sequencing the most valuable type-strain genomes for metagenomic binning, comparative biology and taxonomic classification.</title>
        <authorList>
            <person name="Goeker M."/>
        </authorList>
    </citation>
    <scope>NUCLEOTIDE SEQUENCE [LARGE SCALE GENOMIC DNA]</scope>
    <source>
        <strain evidence="4 5">DSM 28650</strain>
    </source>
</reference>
<evidence type="ECO:0000259" key="3">
    <source>
        <dbReference type="Pfam" id="PF03358"/>
    </source>
</evidence>
<name>A0ABS4K2G5_9CLOT</name>
<evidence type="ECO:0000313" key="4">
    <source>
        <dbReference type="EMBL" id="MBP2021972.1"/>
    </source>
</evidence>
<keyword evidence="2" id="KW-0288">FMN</keyword>
<keyword evidence="5" id="KW-1185">Reference proteome</keyword>
<feature type="domain" description="NADPH-dependent FMN reductase-like" evidence="3">
    <location>
        <begin position="10"/>
        <end position="143"/>
    </location>
</feature>
<dbReference type="PANTHER" id="PTHR43278:SF4">
    <property type="entry name" value="NAD(P)H-DEPENDENT FMN-CONTAINING OXIDOREDUCTASE YWQN-RELATED"/>
    <property type="match status" value="1"/>
</dbReference>
<evidence type="ECO:0000313" key="5">
    <source>
        <dbReference type="Proteomes" id="UP001519308"/>
    </source>
</evidence>